<dbReference type="Proteomes" id="UP000194143">
    <property type="component" value="Chromosome"/>
</dbReference>
<reference evidence="1 2" key="1">
    <citation type="submission" date="2017-04" db="EMBL/GenBank/DDBJ databases">
        <title>Complete Genome Sequence of Bacillus thuringiensis type Strain ATCC 10792.</title>
        <authorList>
            <person name="Oh D.-H."/>
            <person name="Park B.-J."/>
            <person name="Shuai W."/>
            <person name="Chelliah R."/>
        </authorList>
    </citation>
    <scope>NUCLEOTIDE SEQUENCE [LARGE SCALE GENOMIC DNA]</scope>
    <source>
        <strain evidence="1 2">ATCC 10792</strain>
    </source>
</reference>
<dbReference type="GeneID" id="67467984"/>
<dbReference type="RefSeq" id="WP_015055176.1">
    <property type="nucleotide sequence ID" value="NZ_CP021061.1"/>
</dbReference>
<keyword evidence="2" id="KW-1185">Reference proteome</keyword>
<accession>A0A1W6WQZ1</accession>
<dbReference type="Pfam" id="PF20212">
    <property type="entry name" value="DUF6572"/>
    <property type="match status" value="1"/>
</dbReference>
<sequence length="116" mass="14093">MKNKKGCKKYMNDYEIIDNQNTLFLSIVDTLDWRDEEAHVLRLYEAIHKYQAYVEEKRVNQIKSALETETRYVIQIFAQYECSEYGNDFYELINDLLQDIEVELKIYIKNNKFIYI</sequence>
<evidence type="ECO:0000313" key="2">
    <source>
        <dbReference type="Proteomes" id="UP000194143"/>
    </source>
</evidence>
<evidence type="ECO:0000313" key="1">
    <source>
        <dbReference type="EMBL" id="ARP59010.1"/>
    </source>
</evidence>
<dbReference type="InterPro" id="IPR046702">
    <property type="entry name" value="DUF6572"/>
</dbReference>
<gene>
    <name evidence="1" type="ORF">CAB88_18885</name>
</gene>
<dbReference type="EMBL" id="CP021061">
    <property type="protein sequence ID" value="ARP59010.1"/>
    <property type="molecule type" value="Genomic_DNA"/>
</dbReference>
<protein>
    <submittedName>
        <fullName evidence="1">Uncharacterized protein</fullName>
    </submittedName>
</protein>
<name>A0A1W6WQZ1_BACTU</name>
<organism evidence="1 2">
    <name type="scientific">Bacillus thuringiensis</name>
    <dbReference type="NCBI Taxonomy" id="1428"/>
    <lineage>
        <taxon>Bacteria</taxon>
        <taxon>Bacillati</taxon>
        <taxon>Bacillota</taxon>
        <taxon>Bacilli</taxon>
        <taxon>Bacillales</taxon>
        <taxon>Bacillaceae</taxon>
        <taxon>Bacillus</taxon>
        <taxon>Bacillus cereus group</taxon>
    </lineage>
</organism>
<dbReference type="AlphaFoldDB" id="A0A1W6WQZ1"/>
<proteinExistence type="predicted"/>